<keyword evidence="2" id="KW-0479">Metal-binding</keyword>
<evidence type="ECO:0000256" key="4">
    <source>
        <dbReference type="ARBA" id="ARBA00022837"/>
    </source>
</evidence>
<comment type="caution">
    <text evidence="6">The sequence shown here is derived from an EMBL/GenBank/DDBJ whole genome shotgun (WGS) entry which is preliminary data.</text>
</comment>
<dbReference type="EMBL" id="RBCJ01000002">
    <property type="protein sequence ID" value="RKN81597.1"/>
    <property type="molecule type" value="Genomic_DNA"/>
</dbReference>
<evidence type="ECO:0000313" key="7">
    <source>
        <dbReference type="Proteomes" id="UP000276603"/>
    </source>
</evidence>
<proteinExistence type="inferred from homology"/>
<dbReference type="SUPFAM" id="SSF53649">
    <property type="entry name" value="Alkaline phosphatase-like"/>
    <property type="match status" value="1"/>
</dbReference>
<gene>
    <name evidence="6" type="ORF">D7Z94_11870</name>
</gene>
<protein>
    <submittedName>
        <fullName evidence="6">Sulfatase</fullName>
    </submittedName>
</protein>
<evidence type="ECO:0000256" key="2">
    <source>
        <dbReference type="ARBA" id="ARBA00022723"/>
    </source>
</evidence>
<organism evidence="6 7">
    <name type="scientific">Ulvibacterium marinum</name>
    <dbReference type="NCBI Taxonomy" id="2419782"/>
    <lineage>
        <taxon>Bacteria</taxon>
        <taxon>Pseudomonadati</taxon>
        <taxon>Bacteroidota</taxon>
        <taxon>Flavobacteriia</taxon>
        <taxon>Flavobacteriales</taxon>
        <taxon>Flavobacteriaceae</taxon>
        <taxon>Ulvibacterium</taxon>
    </lineage>
</organism>
<comment type="similarity">
    <text evidence="1">Belongs to the sulfatase family.</text>
</comment>
<keyword evidence="4" id="KW-0106">Calcium</keyword>
<dbReference type="InterPro" id="IPR050738">
    <property type="entry name" value="Sulfatase"/>
</dbReference>
<dbReference type="Gene3D" id="3.30.1120.10">
    <property type="match status" value="1"/>
</dbReference>
<dbReference type="Pfam" id="PF00884">
    <property type="entry name" value="Sulfatase"/>
    <property type="match status" value="1"/>
</dbReference>
<dbReference type="GO" id="GO:0004065">
    <property type="term" value="F:arylsulfatase activity"/>
    <property type="evidence" value="ECO:0007669"/>
    <property type="project" value="TreeGrafter"/>
</dbReference>
<reference evidence="6 7" key="1">
    <citation type="submission" date="2018-10" db="EMBL/GenBank/DDBJ databases">
        <title>Ulvibacterium marinum gen. nov., sp. nov., a novel marine bacterium of the family Flavobacteriaceae, isolated from a culture of the green alga Ulva prolifera.</title>
        <authorList>
            <person name="Zhang Z."/>
        </authorList>
    </citation>
    <scope>NUCLEOTIDE SEQUENCE [LARGE SCALE GENOMIC DNA]</scope>
    <source>
        <strain evidence="6 7">CCMM003</strain>
    </source>
</reference>
<dbReference type="PROSITE" id="PS51257">
    <property type="entry name" value="PROKAR_LIPOPROTEIN"/>
    <property type="match status" value="1"/>
</dbReference>
<accession>A0A3B0CCT0</accession>
<evidence type="ECO:0000259" key="5">
    <source>
        <dbReference type="Pfam" id="PF00884"/>
    </source>
</evidence>
<dbReference type="PANTHER" id="PTHR42693">
    <property type="entry name" value="ARYLSULFATASE FAMILY MEMBER"/>
    <property type="match status" value="1"/>
</dbReference>
<evidence type="ECO:0000256" key="3">
    <source>
        <dbReference type="ARBA" id="ARBA00022801"/>
    </source>
</evidence>
<keyword evidence="3" id="KW-0378">Hydrolase</keyword>
<dbReference type="PANTHER" id="PTHR42693:SF53">
    <property type="entry name" value="ENDO-4-O-SULFATASE"/>
    <property type="match status" value="1"/>
</dbReference>
<dbReference type="Gene3D" id="3.40.720.10">
    <property type="entry name" value="Alkaline Phosphatase, subunit A"/>
    <property type="match status" value="1"/>
</dbReference>
<name>A0A3B0CCT0_9FLAO</name>
<feature type="domain" description="Sulfatase N-terminal" evidence="5">
    <location>
        <begin position="28"/>
        <end position="344"/>
    </location>
</feature>
<dbReference type="PROSITE" id="PS00523">
    <property type="entry name" value="SULFATASE_1"/>
    <property type="match status" value="1"/>
</dbReference>
<dbReference type="OrthoDB" id="9764377at2"/>
<keyword evidence="7" id="KW-1185">Reference proteome</keyword>
<dbReference type="Proteomes" id="UP000276603">
    <property type="component" value="Unassembled WGS sequence"/>
</dbReference>
<evidence type="ECO:0000313" key="6">
    <source>
        <dbReference type="EMBL" id="RKN81597.1"/>
    </source>
</evidence>
<dbReference type="InterPro" id="IPR017850">
    <property type="entry name" value="Alkaline_phosphatase_core_sf"/>
</dbReference>
<dbReference type="AlphaFoldDB" id="A0A3B0CCT0"/>
<sequence length="446" mass="50411">MRNIIFILQLSVFFLSCTGKKEISNLSPNIVIIMADDLGYGDISCYGNSTTQTPNLDLLATKGVKFTDFHSNGAVCSPTRAALMTGKYQQRTGVNGVITAKNHREVGLNLSEITIAEELKKYGYNTGMFGKWHLGYPKEYNPTLQGFDKFTGFVSGNIDYHGHIDQEGYLDWWKGTEIDNEDGYSTDLITEYGVKYINKNDPEKTGRPFFLYLAHEAPHYPYQRRIDKIIREVGKARTKRANQDSISSIYKEMVEVMDEGVGKVIQSLKETGQYENTIILFLSDNGGNQFGNNGSLRGYKASAYEGGTRVPAIFSYPDRIKKGRINKQTILTMDVLPTLLDFIGQKPSATDLDGISIKDNLLHQTNLPQRDVFFAFGNKSFIRSGDWKLIRIEEEHSNTIELYNLLNDVQERNDLSSANPNLVNKLTRKLELWKKEVKEGVIMIAE</sequence>
<dbReference type="GO" id="GO:0046872">
    <property type="term" value="F:metal ion binding"/>
    <property type="evidence" value="ECO:0007669"/>
    <property type="project" value="UniProtKB-KW"/>
</dbReference>
<dbReference type="InterPro" id="IPR000917">
    <property type="entry name" value="Sulfatase_N"/>
</dbReference>
<dbReference type="InterPro" id="IPR024607">
    <property type="entry name" value="Sulfatase_CS"/>
</dbReference>
<evidence type="ECO:0000256" key="1">
    <source>
        <dbReference type="ARBA" id="ARBA00008779"/>
    </source>
</evidence>